<proteinExistence type="inferred from homology"/>
<dbReference type="Pfam" id="PF00576">
    <property type="entry name" value="Transthyretin"/>
    <property type="match status" value="1"/>
</dbReference>
<keyword evidence="16" id="KW-1185">Reference proteome</keyword>
<dbReference type="InterPro" id="IPR036817">
    <property type="entry name" value="Transthyretin/HIU_hydrolase_sf"/>
</dbReference>
<feature type="binding site" evidence="12">
    <location>
        <position position="23"/>
    </location>
    <ligand>
        <name>substrate</name>
    </ligand>
</feature>
<organism evidence="15 16">
    <name type="scientific">Gouania willdenowi</name>
    <name type="common">Blunt-snouted clingfish</name>
    <name type="synonym">Lepadogaster willdenowi</name>
    <dbReference type="NCBI Taxonomy" id="441366"/>
    <lineage>
        <taxon>Eukaryota</taxon>
        <taxon>Metazoa</taxon>
        <taxon>Chordata</taxon>
        <taxon>Craniata</taxon>
        <taxon>Vertebrata</taxon>
        <taxon>Euteleostomi</taxon>
        <taxon>Actinopterygii</taxon>
        <taxon>Neopterygii</taxon>
        <taxon>Teleostei</taxon>
        <taxon>Neoteleostei</taxon>
        <taxon>Acanthomorphata</taxon>
        <taxon>Ovalentaria</taxon>
        <taxon>Blenniimorphae</taxon>
        <taxon>Blenniiformes</taxon>
        <taxon>Gobiesocoidei</taxon>
        <taxon>Gobiesocidae</taxon>
        <taxon>Gobiesocinae</taxon>
        <taxon>Gouania</taxon>
    </lineage>
</organism>
<evidence type="ECO:0000256" key="9">
    <source>
        <dbReference type="ARBA" id="ARBA00022801"/>
    </source>
</evidence>
<keyword evidence="9 13" id="KW-0378">Hydrolase</keyword>
<reference evidence="15" key="2">
    <citation type="submission" date="2025-08" db="UniProtKB">
        <authorList>
            <consortium name="Ensembl"/>
        </authorList>
    </citation>
    <scope>IDENTIFICATION</scope>
</reference>
<dbReference type="CDD" id="cd05822">
    <property type="entry name" value="TLP_HIUase"/>
    <property type="match status" value="1"/>
</dbReference>
<evidence type="ECO:0000256" key="10">
    <source>
        <dbReference type="ARBA" id="ARBA00023140"/>
    </source>
</evidence>
<comment type="catalytic activity">
    <reaction evidence="1 13">
        <text>5-hydroxyisourate + H2O = 5-hydroxy-2-oxo-4-ureido-2,5-dihydro-1H-imidazole-5-carboxylate + H(+)</text>
        <dbReference type="Rhea" id="RHEA:23736"/>
        <dbReference type="ChEBI" id="CHEBI:15377"/>
        <dbReference type="ChEBI" id="CHEBI:15378"/>
        <dbReference type="ChEBI" id="CHEBI:18072"/>
        <dbReference type="ChEBI" id="CHEBI:58639"/>
        <dbReference type="EC" id="3.5.2.17"/>
    </reaction>
</comment>
<gene>
    <name evidence="15" type="primary">urahb</name>
</gene>
<dbReference type="SUPFAM" id="SSF49472">
    <property type="entry name" value="Transthyretin (synonym: prealbumin)"/>
    <property type="match status" value="1"/>
</dbReference>
<evidence type="ECO:0000256" key="13">
    <source>
        <dbReference type="RuleBase" id="RU361270"/>
    </source>
</evidence>
<dbReference type="InterPro" id="IPR000895">
    <property type="entry name" value="Transthyretin/HIU_hydrolase"/>
</dbReference>
<keyword evidence="8 13" id="KW-0659">Purine metabolism</keyword>
<evidence type="ECO:0000256" key="3">
    <source>
        <dbReference type="ARBA" id="ARBA00004275"/>
    </source>
</evidence>
<evidence type="ECO:0000256" key="11">
    <source>
        <dbReference type="ARBA" id="ARBA00060539"/>
    </source>
</evidence>
<feature type="binding site" evidence="12">
    <location>
        <position position="63"/>
    </location>
    <ligand>
        <name>substrate</name>
    </ligand>
</feature>
<dbReference type="PRINTS" id="PR00189">
    <property type="entry name" value="TRNSTHYRETIN"/>
</dbReference>
<evidence type="ECO:0000313" key="16">
    <source>
        <dbReference type="Proteomes" id="UP000694680"/>
    </source>
</evidence>
<evidence type="ECO:0000256" key="1">
    <source>
        <dbReference type="ARBA" id="ARBA00001043"/>
    </source>
</evidence>
<dbReference type="GO" id="GO:0006144">
    <property type="term" value="P:purine nucleobase metabolic process"/>
    <property type="evidence" value="ECO:0007669"/>
    <property type="project" value="UniProtKB-KW"/>
</dbReference>
<dbReference type="Gene3D" id="2.60.40.180">
    <property type="entry name" value="Transthyretin/hydroxyisourate hydrolase domain"/>
    <property type="match status" value="1"/>
</dbReference>
<reference evidence="15" key="3">
    <citation type="submission" date="2025-09" db="UniProtKB">
        <authorList>
            <consortium name="Ensembl"/>
        </authorList>
    </citation>
    <scope>IDENTIFICATION</scope>
</reference>
<evidence type="ECO:0000256" key="5">
    <source>
        <dbReference type="ARBA" id="ARBA00011881"/>
    </source>
</evidence>
<evidence type="ECO:0000313" key="15">
    <source>
        <dbReference type="Ensembl" id="ENSGWIP00000049143.1"/>
    </source>
</evidence>
<comment type="subcellular location">
    <subcellularLocation>
        <location evidence="3">Peroxisome</location>
    </subcellularLocation>
</comment>
<evidence type="ECO:0000256" key="8">
    <source>
        <dbReference type="ARBA" id="ARBA00022631"/>
    </source>
</evidence>
<dbReference type="GO" id="GO:0005777">
    <property type="term" value="C:peroxisome"/>
    <property type="evidence" value="ECO:0007669"/>
    <property type="project" value="UniProtKB-SubCell"/>
</dbReference>
<sequence length="130" mass="14885">LHLLQHLQTNNFSSADLCPLTTHVLNTGDGIPAAKLDLSLHRLDPRMMVWSMLSVGTTNADGRCPALISREHFLPGMYKLRFETGSYWENRGETSFYPYVEVVFRISEAEQKFHLPLLMSRFSYSTYRGS</sequence>
<dbReference type="AlphaFoldDB" id="A0A8C5HRU9"/>
<comment type="similarity">
    <text evidence="4 13">Belongs to the transthyretin family. 5-hydroxyisourate hydrolase subfamily.</text>
</comment>
<feature type="domain" description="Transthyretin/hydroxyisourate hydrolase" evidence="14">
    <location>
        <begin position="15"/>
        <end position="129"/>
    </location>
</feature>
<evidence type="ECO:0000259" key="14">
    <source>
        <dbReference type="SMART" id="SM00095"/>
    </source>
</evidence>
<dbReference type="InterPro" id="IPR014306">
    <property type="entry name" value="Hydroxyisourate_hydrolase"/>
</dbReference>
<protein>
    <recommendedName>
        <fullName evidence="7 13">5-hydroxyisourate hydrolase</fullName>
        <shortName evidence="13">HIU hydrolase</shortName>
        <shortName evidence="13">HIUHase</shortName>
        <ecNumber evidence="6 13">3.5.2.17</ecNumber>
    </recommendedName>
</protein>
<dbReference type="PANTHER" id="PTHR10395">
    <property type="entry name" value="URICASE AND TRANSTHYRETIN-RELATED"/>
    <property type="match status" value="1"/>
</dbReference>
<dbReference type="SMART" id="SM00095">
    <property type="entry name" value="TR_THY"/>
    <property type="match status" value="1"/>
</dbReference>
<reference evidence="15" key="1">
    <citation type="submission" date="2020-06" db="EMBL/GenBank/DDBJ databases">
        <authorList>
            <consortium name="Wellcome Sanger Institute Data Sharing"/>
        </authorList>
    </citation>
    <scope>NUCLEOTIDE SEQUENCE [LARGE SCALE GENOMIC DNA]</scope>
</reference>
<evidence type="ECO:0000256" key="4">
    <source>
        <dbReference type="ARBA" id="ARBA00009850"/>
    </source>
</evidence>
<name>A0A8C5HRU9_GOUWI</name>
<evidence type="ECO:0000256" key="7">
    <source>
        <dbReference type="ARBA" id="ARBA00017539"/>
    </source>
</evidence>
<feature type="binding site" evidence="12">
    <location>
        <position position="127"/>
    </location>
    <ligand>
        <name>substrate</name>
    </ligand>
</feature>
<dbReference type="NCBIfam" id="TIGR02962">
    <property type="entry name" value="hdxy_isourate"/>
    <property type="match status" value="1"/>
</dbReference>
<evidence type="ECO:0000256" key="12">
    <source>
        <dbReference type="PIRSR" id="PIRSR600895-51"/>
    </source>
</evidence>
<dbReference type="Ensembl" id="ENSGWIT00000053135.1">
    <property type="protein sequence ID" value="ENSGWIP00000049143.1"/>
    <property type="gene ID" value="ENSGWIG00000024003.1"/>
</dbReference>
<comment type="pathway">
    <text evidence="11">Purine metabolism; urate degradation; (S)-allantoin from urate: step 2/3.</text>
</comment>
<keyword evidence="10" id="KW-0576">Peroxisome</keyword>
<dbReference type="FunFam" id="2.60.40.180:FF:000004">
    <property type="entry name" value="5-hydroxyisourate hydrolase"/>
    <property type="match status" value="1"/>
</dbReference>
<dbReference type="InterPro" id="IPR023416">
    <property type="entry name" value="Transthyretin/HIU_hydrolase_d"/>
</dbReference>
<comment type="function">
    <text evidence="2">Catalyzes the hydrolysis of 5-hydroxyisourate (HIU) to 2-oxo-4-hydroxy-4-carboxy-5-ureidoimidazoline (OHCU).</text>
</comment>
<comment type="subunit">
    <text evidence="5 13">Homotetramer.</text>
</comment>
<dbReference type="Proteomes" id="UP000694680">
    <property type="component" value="Chromosome 6"/>
</dbReference>
<dbReference type="GO" id="GO:0033971">
    <property type="term" value="F:hydroxyisourate hydrolase activity"/>
    <property type="evidence" value="ECO:0007669"/>
    <property type="project" value="UniProtKB-EC"/>
</dbReference>
<evidence type="ECO:0000256" key="2">
    <source>
        <dbReference type="ARBA" id="ARBA00002704"/>
    </source>
</evidence>
<dbReference type="PANTHER" id="PTHR10395:SF13">
    <property type="entry name" value="5-HYDROXYISOURATE HYDROLASE"/>
    <property type="match status" value="1"/>
</dbReference>
<evidence type="ECO:0000256" key="6">
    <source>
        <dbReference type="ARBA" id="ARBA00012609"/>
    </source>
</evidence>
<accession>A0A8C5HRU9</accession>
<dbReference type="EC" id="3.5.2.17" evidence="6 13"/>